<dbReference type="AlphaFoldDB" id="A0A401UU79"/>
<accession>A0A401UU79</accession>
<evidence type="ECO:0000313" key="3">
    <source>
        <dbReference type="Proteomes" id="UP000287872"/>
    </source>
</evidence>
<name>A0A401UU79_9CLOT</name>
<gene>
    <name evidence="2" type="ORF">Ctaglu_47280</name>
</gene>
<dbReference type="GO" id="GO:0006310">
    <property type="term" value="P:DNA recombination"/>
    <property type="evidence" value="ECO:0007669"/>
    <property type="project" value="TreeGrafter"/>
</dbReference>
<evidence type="ECO:0000259" key="1">
    <source>
        <dbReference type="Pfam" id="PF04754"/>
    </source>
</evidence>
<dbReference type="PANTHER" id="PTHR34611:SF2">
    <property type="entry name" value="INACTIVE RECOMBINATION-PROMOTING NUCLEASE-LIKE PROTEIN RPNE-RELATED"/>
    <property type="match status" value="1"/>
</dbReference>
<dbReference type="EMBL" id="BHYK01000058">
    <property type="protein sequence ID" value="GCD13105.1"/>
    <property type="molecule type" value="Genomic_DNA"/>
</dbReference>
<dbReference type="Proteomes" id="UP000287872">
    <property type="component" value="Unassembled WGS sequence"/>
</dbReference>
<dbReference type="PANTHER" id="PTHR34611">
    <property type="match status" value="1"/>
</dbReference>
<reference evidence="2 3" key="1">
    <citation type="submission" date="2018-11" db="EMBL/GenBank/DDBJ databases">
        <title>Genome sequencing and assembly of Clostridium tagluense strain A121.</title>
        <authorList>
            <person name="Murakami T."/>
            <person name="Segawa T."/>
            <person name="Shcherbakova V.A."/>
            <person name="Mori H."/>
            <person name="Yoshimura Y."/>
        </authorList>
    </citation>
    <scope>NUCLEOTIDE SEQUENCE [LARGE SCALE GENOMIC DNA]</scope>
    <source>
        <strain evidence="2 3">A121</strain>
    </source>
</reference>
<evidence type="ECO:0000313" key="2">
    <source>
        <dbReference type="EMBL" id="GCD13105.1"/>
    </source>
</evidence>
<dbReference type="InterPro" id="IPR006842">
    <property type="entry name" value="Transposase_31"/>
</dbReference>
<proteinExistence type="predicted"/>
<dbReference type="Pfam" id="PF04754">
    <property type="entry name" value="Transposase_31"/>
    <property type="match status" value="1"/>
</dbReference>
<keyword evidence="3" id="KW-1185">Reference proteome</keyword>
<feature type="domain" description="Transposase (putative) YhgA-like" evidence="1">
    <location>
        <begin position="23"/>
        <end position="227"/>
    </location>
</feature>
<dbReference type="InterPro" id="IPR051699">
    <property type="entry name" value="Rpn/YhgA-like_nuclease"/>
</dbReference>
<sequence>MIKKYCDIIKLKGSDVLSDKINNEHDLGYKSLLTHKKTFLEFLRDFVKKDWVNLIKEEDLVLIDKEFILEDFKEEEADIVYKVKIGDKDIIFYILLEMQSKVDFSMPIRLLMYMTELWRDELKNTEKNIKKRKDFKLPSIFPIVLYNGEYNWTAPRSFKEVLSGYELFEDNIVDFKYMLFDVNRMDDEELLDIATVISSVFSLDQSGIDDEEIIRRLKVIGRFIRMKATKDQSQIFRNWIVNILQNRMDGEMKNCIQDAFEKTGEMEVDDMVSNLGRNLEESINKKVSSAKKESVIEIAKNLLDILSDDIISEKTGLTIDTIKKLREEKENLIH</sequence>
<dbReference type="GO" id="GO:1990238">
    <property type="term" value="F:double-stranded DNA endonuclease activity"/>
    <property type="evidence" value="ECO:0007669"/>
    <property type="project" value="TreeGrafter"/>
</dbReference>
<organism evidence="2 3">
    <name type="scientific">Clostridium tagluense</name>
    <dbReference type="NCBI Taxonomy" id="360422"/>
    <lineage>
        <taxon>Bacteria</taxon>
        <taxon>Bacillati</taxon>
        <taxon>Bacillota</taxon>
        <taxon>Clostridia</taxon>
        <taxon>Eubacteriales</taxon>
        <taxon>Clostridiaceae</taxon>
        <taxon>Clostridium</taxon>
    </lineage>
</organism>
<comment type="caution">
    <text evidence="2">The sequence shown here is derived from an EMBL/GenBank/DDBJ whole genome shotgun (WGS) entry which is preliminary data.</text>
</comment>
<protein>
    <submittedName>
        <fullName evidence="2">Transposase</fullName>
    </submittedName>
</protein>